<dbReference type="SUPFAM" id="SSF50998">
    <property type="entry name" value="Quinoprotein alcohol dehydrogenase-like"/>
    <property type="match status" value="1"/>
</dbReference>
<dbReference type="eggNOG" id="COG1520">
    <property type="taxonomic scope" value="Bacteria"/>
</dbReference>
<proteinExistence type="predicted"/>
<reference evidence="2" key="1">
    <citation type="submission" date="2006-10" db="EMBL/GenBank/DDBJ databases">
        <title>Complete sequence of Solibacter usitatus Ellin6076.</title>
        <authorList>
            <consortium name="US DOE Joint Genome Institute"/>
            <person name="Copeland A."/>
            <person name="Lucas S."/>
            <person name="Lapidus A."/>
            <person name="Barry K."/>
            <person name="Detter J.C."/>
            <person name="Glavina del Rio T."/>
            <person name="Hammon N."/>
            <person name="Israni S."/>
            <person name="Dalin E."/>
            <person name="Tice H."/>
            <person name="Pitluck S."/>
            <person name="Thompson L.S."/>
            <person name="Brettin T."/>
            <person name="Bruce D."/>
            <person name="Han C."/>
            <person name="Tapia R."/>
            <person name="Gilna P."/>
            <person name="Schmutz J."/>
            <person name="Larimer F."/>
            <person name="Land M."/>
            <person name="Hauser L."/>
            <person name="Kyrpides N."/>
            <person name="Mikhailova N."/>
            <person name="Janssen P.H."/>
            <person name="Kuske C.R."/>
            <person name="Richardson P."/>
        </authorList>
    </citation>
    <scope>NUCLEOTIDE SEQUENCE</scope>
    <source>
        <strain evidence="2">Ellin6076</strain>
    </source>
</reference>
<keyword evidence="1" id="KW-0732">Signal</keyword>
<feature type="chain" id="PRO_5012700585" description="Pyrrolo-quinoline quinone" evidence="1">
    <location>
        <begin position="16"/>
        <end position="511"/>
    </location>
</feature>
<name>Q01VM9_SOLUE</name>
<dbReference type="AlphaFoldDB" id="Q01VM9"/>
<dbReference type="InterPro" id="IPR015943">
    <property type="entry name" value="WD40/YVTN_repeat-like_dom_sf"/>
</dbReference>
<organism evidence="2">
    <name type="scientific">Solibacter usitatus (strain Ellin6076)</name>
    <dbReference type="NCBI Taxonomy" id="234267"/>
    <lineage>
        <taxon>Bacteria</taxon>
        <taxon>Pseudomonadati</taxon>
        <taxon>Acidobacteriota</taxon>
        <taxon>Terriglobia</taxon>
        <taxon>Bryobacterales</taxon>
        <taxon>Solibacteraceae</taxon>
        <taxon>Candidatus Solibacter</taxon>
    </lineage>
</organism>
<gene>
    <name evidence="2" type="ordered locus">Acid_5337</name>
</gene>
<protein>
    <recommendedName>
        <fullName evidence="3">Pyrrolo-quinoline quinone</fullName>
    </recommendedName>
</protein>
<dbReference type="InterPro" id="IPR011047">
    <property type="entry name" value="Quinoprotein_ADH-like_sf"/>
</dbReference>
<feature type="signal peptide" evidence="1">
    <location>
        <begin position="1"/>
        <end position="15"/>
    </location>
</feature>
<dbReference type="STRING" id="234267.Acid_5337"/>
<dbReference type="HOGENOM" id="CLU_021031_0_0_0"/>
<accession>Q01VM9</accession>
<dbReference type="InParanoid" id="Q01VM9"/>
<sequence precursor="true">MRSAALLLLYTAACAAQVLTAQYDNARTGATLRETALTPANVNVASFGKLFSFKVDGDVYAQPLYLPGVPIPGKGVHNVIYIATEHNSVYAFDASGVPAEPLWHVNFLNAAAGIGAVPARDVACRLIAPEIGITPTPVIDLKSGTLYVLARTKETHGVLSPDRYVQKLHALAVTTGAEKLGGPVEIRAPGPIAFDGLRQLPRAALLLSGGQVYLTWGSSCDAGHYYGWVMAYDARTLAQSAVLNVSPDAAESGIWQSDNGPAADEQGNVYVATGNGRFTAATGGRDYGDTLLKLSGSSLQVLDYFTPSDERALNSQDADLGSGGPMLLPPQLGEIRRMALIGGKDGSLYVLDRARLGKFQESTGKTVQTLHFADGIYSAPAYWNGRVYLLPSENSLQSFPVRQGKLADRPDATGAQRFGKFGATPAISADGARNGIVWLIETKAWNGADRPAVLHAYDAANVARELWNSEQNRDRDRAGLTLRFTIPTVVDGRVYVDAKSRVDVYGLLSNR</sequence>
<evidence type="ECO:0000313" key="2">
    <source>
        <dbReference type="EMBL" id="ABJ86286.1"/>
    </source>
</evidence>
<dbReference type="Gene3D" id="2.130.10.10">
    <property type="entry name" value="YVTN repeat-like/Quinoprotein amine dehydrogenase"/>
    <property type="match status" value="2"/>
</dbReference>
<dbReference type="EMBL" id="CP000473">
    <property type="protein sequence ID" value="ABJ86286.1"/>
    <property type="molecule type" value="Genomic_DNA"/>
</dbReference>
<evidence type="ECO:0000256" key="1">
    <source>
        <dbReference type="SAM" id="SignalP"/>
    </source>
</evidence>
<evidence type="ECO:0008006" key="3">
    <source>
        <dbReference type="Google" id="ProtNLM"/>
    </source>
</evidence>
<dbReference type="KEGG" id="sus:Acid_5337"/>
<dbReference type="OrthoDB" id="5557059at2"/>